<keyword evidence="7" id="KW-1185">Reference proteome</keyword>
<feature type="domain" description="tRNA/rRNA methyltransferase SpoU type" evidence="4">
    <location>
        <begin position="114"/>
        <end position="251"/>
    </location>
</feature>
<dbReference type="GO" id="GO:0006396">
    <property type="term" value="P:RNA processing"/>
    <property type="evidence" value="ECO:0007669"/>
    <property type="project" value="InterPro"/>
</dbReference>
<dbReference type="PANTHER" id="PTHR43191:SF2">
    <property type="entry name" value="RRNA METHYLTRANSFERASE 3, MITOCHONDRIAL"/>
    <property type="match status" value="1"/>
</dbReference>
<dbReference type="GO" id="GO:0008173">
    <property type="term" value="F:RNA methyltransferase activity"/>
    <property type="evidence" value="ECO:0007669"/>
    <property type="project" value="InterPro"/>
</dbReference>
<dbReference type="RefSeq" id="WP_136078494.1">
    <property type="nucleotide sequence ID" value="NZ_CAAHFG010000001.1"/>
</dbReference>
<dbReference type="InterPro" id="IPR029028">
    <property type="entry name" value="Alpha/beta_knot_MTases"/>
</dbReference>
<evidence type="ECO:0000313" key="6">
    <source>
        <dbReference type="EMBL" id="VGO12868.1"/>
    </source>
</evidence>
<dbReference type="Proteomes" id="UP000366872">
    <property type="component" value="Unassembled WGS sequence"/>
</dbReference>
<keyword evidence="3 6" id="KW-0808">Transferase</keyword>
<dbReference type="InterPro" id="IPR029026">
    <property type="entry name" value="tRNA_m1G_MTases_N"/>
</dbReference>
<dbReference type="InterPro" id="IPR001537">
    <property type="entry name" value="SpoU_MeTrfase"/>
</dbReference>
<reference evidence="6 7" key="1">
    <citation type="submission" date="2019-04" db="EMBL/GenBank/DDBJ databases">
        <authorList>
            <person name="Van Vliet M D."/>
        </authorList>
    </citation>
    <scope>NUCLEOTIDE SEQUENCE [LARGE SCALE GENOMIC DNA]</scope>
    <source>
        <strain evidence="6 7">F1</strain>
    </source>
</reference>
<evidence type="ECO:0000259" key="4">
    <source>
        <dbReference type="Pfam" id="PF00588"/>
    </source>
</evidence>
<dbReference type="AlphaFoldDB" id="A0A6C2TYR1"/>
<protein>
    <submittedName>
        <fullName evidence="6">23S rRNA (Uridine(2479)-2'-O)-methyltransferase</fullName>
    </submittedName>
</protein>
<comment type="similarity">
    <text evidence="1">Belongs to the class IV-like SAM-binding methyltransferase superfamily. RNA methyltransferase TrmH family.</text>
</comment>
<dbReference type="Pfam" id="PF00588">
    <property type="entry name" value="SpoU_methylase"/>
    <property type="match status" value="1"/>
</dbReference>
<dbReference type="InterPro" id="IPR029064">
    <property type="entry name" value="Ribosomal_eL30-like_sf"/>
</dbReference>
<dbReference type="Gene3D" id="3.40.1280.10">
    <property type="match status" value="1"/>
</dbReference>
<name>A0A6C2TYR1_PONDE</name>
<dbReference type="GO" id="GO:0032259">
    <property type="term" value="P:methylation"/>
    <property type="evidence" value="ECO:0007669"/>
    <property type="project" value="UniProtKB-KW"/>
</dbReference>
<accession>A0A6C2TYR1</accession>
<feature type="domain" description="MRM3-like substrate binding" evidence="5">
    <location>
        <begin position="10"/>
        <end position="96"/>
    </location>
</feature>
<dbReference type="InterPro" id="IPR051259">
    <property type="entry name" value="rRNA_Methyltransferase"/>
</dbReference>
<evidence type="ECO:0000313" key="7">
    <source>
        <dbReference type="Proteomes" id="UP000366872"/>
    </source>
</evidence>
<evidence type="ECO:0000259" key="5">
    <source>
        <dbReference type="Pfam" id="PF22435"/>
    </source>
</evidence>
<gene>
    <name evidence="6" type="primary">aviRb_1</name>
    <name evidence="6" type="ORF">PDESU_01422</name>
</gene>
<evidence type="ECO:0000256" key="2">
    <source>
        <dbReference type="ARBA" id="ARBA00022603"/>
    </source>
</evidence>
<dbReference type="Gene3D" id="3.30.1330.30">
    <property type="match status" value="1"/>
</dbReference>
<dbReference type="GO" id="GO:0003723">
    <property type="term" value="F:RNA binding"/>
    <property type="evidence" value="ECO:0007669"/>
    <property type="project" value="InterPro"/>
</dbReference>
<dbReference type="EMBL" id="CAAHFG010000001">
    <property type="protein sequence ID" value="VGO12868.1"/>
    <property type="molecule type" value="Genomic_DNA"/>
</dbReference>
<dbReference type="Pfam" id="PF22435">
    <property type="entry name" value="MRM3-like_sub_bind"/>
    <property type="match status" value="1"/>
</dbReference>
<dbReference type="CDD" id="cd18095">
    <property type="entry name" value="SpoU-like_rRNA-MTase"/>
    <property type="match status" value="1"/>
</dbReference>
<evidence type="ECO:0000256" key="1">
    <source>
        <dbReference type="ARBA" id="ARBA00007228"/>
    </source>
</evidence>
<dbReference type="SUPFAM" id="SSF55315">
    <property type="entry name" value="L30e-like"/>
    <property type="match status" value="1"/>
</dbReference>
<proteinExistence type="inferred from homology"/>
<dbReference type="PANTHER" id="PTHR43191">
    <property type="entry name" value="RRNA METHYLTRANSFERASE 3"/>
    <property type="match status" value="1"/>
</dbReference>
<keyword evidence="2 6" id="KW-0489">Methyltransferase</keyword>
<dbReference type="SUPFAM" id="SSF75217">
    <property type="entry name" value="alpha/beta knot"/>
    <property type="match status" value="1"/>
</dbReference>
<sequence length="256" mass="28067">MIREITSSTNPLVKELRALASSKKARQESGTFIIEGWRGIKTLLEHESRGYTLEQLVVSSGWDSTAQLPEAIETIQLPEHLFEKVSDVRNAQGILGVVRHTPYPFEFFPDTGNYLLLDNLRDPGNLGTLIRSAVGAGFDGILLYGDCVEPFNPKVIRSTMGTFAFSNLWHIGDKEVSELLEHGYDLCVTTGLGGNSLYETAFGRKNVLVIGSEAHGVSGNLMQRATRKITIPLAKECESLNAAIAGSVCMFHLRNA</sequence>
<dbReference type="InterPro" id="IPR053888">
    <property type="entry name" value="MRM3-like_sub_bind"/>
</dbReference>
<organism evidence="6 7">
    <name type="scientific">Pontiella desulfatans</name>
    <dbReference type="NCBI Taxonomy" id="2750659"/>
    <lineage>
        <taxon>Bacteria</taxon>
        <taxon>Pseudomonadati</taxon>
        <taxon>Kiritimatiellota</taxon>
        <taxon>Kiritimatiellia</taxon>
        <taxon>Kiritimatiellales</taxon>
        <taxon>Pontiellaceae</taxon>
        <taxon>Pontiella</taxon>
    </lineage>
</organism>
<evidence type="ECO:0000256" key="3">
    <source>
        <dbReference type="ARBA" id="ARBA00022679"/>
    </source>
</evidence>